<dbReference type="AlphaFoldDB" id="A0A835GX12"/>
<keyword evidence="5" id="KW-1185">Reference proteome</keyword>
<name>A0A835GX12_9MAGN</name>
<dbReference type="GO" id="GO:0003924">
    <property type="term" value="F:GTPase activity"/>
    <property type="evidence" value="ECO:0007669"/>
    <property type="project" value="InterPro"/>
</dbReference>
<comment type="caution">
    <text evidence="4">The sequence shown here is derived from an EMBL/GenBank/DDBJ whole genome shotgun (WGS) entry which is preliminary data.</text>
</comment>
<accession>A0A835GX12</accession>
<reference evidence="4 5" key="1">
    <citation type="submission" date="2020-10" db="EMBL/GenBank/DDBJ databases">
        <title>The Coptis chinensis genome and diversification of protoberbering-type alkaloids.</title>
        <authorList>
            <person name="Wang B."/>
            <person name="Shu S."/>
            <person name="Song C."/>
            <person name="Liu Y."/>
        </authorList>
    </citation>
    <scope>NUCLEOTIDE SEQUENCE [LARGE SCALE GENOMIC DNA]</scope>
    <source>
        <strain evidence="4">HL-2020</strain>
        <tissue evidence="4">Leaf</tissue>
    </source>
</reference>
<proteinExistence type="predicted"/>
<sequence length="383" mass="42885">MSKVKKESKPQISIVFIGNINSGKSSVVQHLLLSKQEAINKSMMESLHGNTMKMQQFKFETAKYDCTLIDVPGGSEFVWKLVLEMPPRTNCAVLVIDSMVDAFEAGMSDNGQTCMHALIAFHLGVEQIICCCNKLDASTREFSRSRFVEIVTKVSSYLVHKVGFKPEKIKFIPTCSLDGQNVTEKSTKVKWYKGPTLLEALDMYTCTSLCLVGQHVFPSIDNIVGKDPTLQSILRSEADTQLSSGRASSLIADHSEVSRIGSHLYTPILDISQGSMNVMFNNTAISTPDVSRFQDLKSSNFGDWNLYEEGHENEDPDQYLSTLADDPPVVQSDISNRSKRLSNRQRSFHNCARDFTNSPPLQRMHLGNMRTCIHCQAKLYPHE</sequence>
<keyword evidence="1" id="KW-0547">Nucleotide-binding</keyword>
<organism evidence="4 5">
    <name type="scientific">Coptis chinensis</name>
    <dbReference type="NCBI Taxonomy" id="261450"/>
    <lineage>
        <taxon>Eukaryota</taxon>
        <taxon>Viridiplantae</taxon>
        <taxon>Streptophyta</taxon>
        <taxon>Embryophyta</taxon>
        <taxon>Tracheophyta</taxon>
        <taxon>Spermatophyta</taxon>
        <taxon>Magnoliopsida</taxon>
        <taxon>Ranunculales</taxon>
        <taxon>Ranunculaceae</taxon>
        <taxon>Coptidoideae</taxon>
        <taxon>Coptis</taxon>
    </lineage>
</organism>
<dbReference type="PANTHER" id="PTHR23115">
    <property type="entry name" value="TRANSLATION FACTOR"/>
    <property type="match status" value="1"/>
</dbReference>
<dbReference type="Pfam" id="PF00009">
    <property type="entry name" value="GTP_EFTU"/>
    <property type="match status" value="1"/>
</dbReference>
<dbReference type="InterPro" id="IPR027417">
    <property type="entry name" value="P-loop_NTPase"/>
</dbReference>
<dbReference type="GO" id="GO:0005525">
    <property type="term" value="F:GTP binding"/>
    <property type="evidence" value="ECO:0007669"/>
    <property type="project" value="UniProtKB-KW"/>
</dbReference>
<dbReference type="InterPro" id="IPR050100">
    <property type="entry name" value="TRAFAC_GTPase_members"/>
</dbReference>
<dbReference type="SUPFAM" id="SSF52540">
    <property type="entry name" value="P-loop containing nucleoside triphosphate hydrolases"/>
    <property type="match status" value="1"/>
</dbReference>
<evidence type="ECO:0000259" key="3">
    <source>
        <dbReference type="Pfam" id="PF00009"/>
    </source>
</evidence>
<evidence type="ECO:0000313" key="5">
    <source>
        <dbReference type="Proteomes" id="UP000631114"/>
    </source>
</evidence>
<dbReference type="Proteomes" id="UP000631114">
    <property type="component" value="Unassembled WGS sequence"/>
</dbReference>
<dbReference type="InterPro" id="IPR000795">
    <property type="entry name" value="T_Tr_GTP-bd_dom"/>
</dbReference>
<keyword evidence="2" id="KW-0342">GTP-binding</keyword>
<evidence type="ECO:0000256" key="1">
    <source>
        <dbReference type="ARBA" id="ARBA00022741"/>
    </source>
</evidence>
<evidence type="ECO:0000313" key="4">
    <source>
        <dbReference type="EMBL" id="KAF9589085.1"/>
    </source>
</evidence>
<dbReference type="EMBL" id="JADFTS010000009">
    <property type="protein sequence ID" value="KAF9589085.1"/>
    <property type="molecule type" value="Genomic_DNA"/>
</dbReference>
<dbReference type="Gene3D" id="3.40.50.300">
    <property type="entry name" value="P-loop containing nucleotide triphosphate hydrolases"/>
    <property type="match status" value="1"/>
</dbReference>
<gene>
    <name evidence="4" type="ORF">IFM89_018816</name>
</gene>
<evidence type="ECO:0000256" key="2">
    <source>
        <dbReference type="ARBA" id="ARBA00023134"/>
    </source>
</evidence>
<protein>
    <recommendedName>
        <fullName evidence="3">Tr-type G domain-containing protein</fullName>
    </recommendedName>
</protein>
<feature type="domain" description="Tr-type G" evidence="3">
    <location>
        <begin position="11"/>
        <end position="204"/>
    </location>
</feature>